<sequence>MNDIIVFIGVVLIAFFVVKRFVTIKRFNSTEEYLEYKKEKEEEDFLEDDEEWDDELIDKKSFNFLFVGAIATILFLFFGLFTGNTIYFILILFVITAILYLYYMPPSNKF</sequence>
<feature type="transmembrane region" description="Helical" evidence="1">
    <location>
        <begin position="6"/>
        <end position="22"/>
    </location>
</feature>
<dbReference type="EMBL" id="WMJX01000014">
    <property type="protein sequence ID" value="MTG98133.1"/>
    <property type="molecule type" value="Genomic_DNA"/>
</dbReference>
<name>A0A6I3LIR7_9FLAO</name>
<dbReference type="OrthoDB" id="1453854at2"/>
<feature type="transmembrane region" description="Helical" evidence="1">
    <location>
        <begin position="86"/>
        <end position="103"/>
    </location>
</feature>
<dbReference type="RefSeq" id="WP_155092165.1">
    <property type="nucleotide sequence ID" value="NZ_CP102754.1"/>
</dbReference>
<keyword evidence="1" id="KW-0812">Transmembrane</keyword>
<protein>
    <submittedName>
        <fullName evidence="2">Uncharacterized protein</fullName>
    </submittedName>
</protein>
<comment type="caution">
    <text evidence="2">The sequence shown here is derived from an EMBL/GenBank/DDBJ whole genome shotgun (WGS) entry which is preliminary data.</text>
</comment>
<reference evidence="2 3" key="1">
    <citation type="submission" date="2019-11" db="EMBL/GenBank/DDBJ databases">
        <title>Genome of Strain BIT-d1.</title>
        <authorList>
            <person name="Yang Y."/>
        </authorList>
    </citation>
    <scope>NUCLEOTIDE SEQUENCE [LARGE SCALE GENOMIC DNA]</scope>
    <source>
        <strain evidence="2 3">BIT-d1</strain>
    </source>
</reference>
<feature type="transmembrane region" description="Helical" evidence="1">
    <location>
        <begin position="62"/>
        <end position="80"/>
    </location>
</feature>
<accession>A0A6I3LIR7</accession>
<dbReference type="Proteomes" id="UP000438760">
    <property type="component" value="Unassembled WGS sequence"/>
</dbReference>
<evidence type="ECO:0000313" key="2">
    <source>
        <dbReference type="EMBL" id="MTG98133.1"/>
    </source>
</evidence>
<keyword evidence="3" id="KW-1185">Reference proteome</keyword>
<evidence type="ECO:0000313" key="3">
    <source>
        <dbReference type="Proteomes" id="UP000438760"/>
    </source>
</evidence>
<evidence type="ECO:0000256" key="1">
    <source>
        <dbReference type="SAM" id="Phobius"/>
    </source>
</evidence>
<keyword evidence="1" id="KW-1133">Transmembrane helix</keyword>
<proteinExistence type="predicted"/>
<dbReference type="AlphaFoldDB" id="A0A6I3LIR7"/>
<gene>
    <name evidence="2" type="ORF">GJV76_08320</name>
</gene>
<organism evidence="2 3">
    <name type="scientific">Myroides albus</name>
    <dbReference type="NCBI Taxonomy" id="2562892"/>
    <lineage>
        <taxon>Bacteria</taxon>
        <taxon>Pseudomonadati</taxon>
        <taxon>Bacteroidota</taxon>
        <taxon>Flavobacteriia</taxon>
        <taxon>Flavobacteriales</taxon>
        <taxon>Flavobacteriaceae</taxon>
        <taxon>Myroides</taxon>
    </lineage>
</organism>
<keyword evidence="1" id="KW-0472">Membrane</keyword>